<name>A0A540LUW2_MALBA</name>
<dbReference type="EMBL" id="VIEB01000457">
    <property type="protein sequence ID" value="TQD90267.1"/>
    <property type="molecule type" value="Genomic_DNA"/>
</dbReference>
<evidence type="ECO:0000313" key="4">
    <source>
        <dbReference type="Proteomes" id="UP000315295"/>
    </source>
</evidence>
<accession>A0A540LUW2</accession>
<feature type="compositionally biased region" description="Pro residues" evidence="1">
    <location>
        <begin position="34"/>
        <end position="61"/>
    </location>
</feature>
<feature type="compositionally biased region" description="Basic and acidic residues" evidence="1">
    <location>
        <begin position="1"/>
        <end position="16"/>
    </location>
</feature>
<gene>
    <name evidence="3" type="ORF">C1H46_024184</name>
</gene>
<evidence type="ECO:0000313" key="3">
    <source>
        <dbReference type="EMBL" id="TQD90267.1"/>
    </source>
</evidence>
<sequence>MGEDEKKRGVSSDHQHHYPPPPPEYGTFQGVANYPPPPPPTGFPQPAPPPGAANPSAPPHPENYAYGYQTVPGYAVAEGQPVREHRLRCCGCGLGWCLFIIGFFLATVPWYVGAIILLCARNRMDPREKPGYYACTVGALLATIAIVLGATKGGHGW</sequence>
<dbReference type="PANTHER" id="PTHR46631:SF21">
    <property type="entry name" value="60S RIBOSOMAL PROTEIN L18A-LIKE PROTEIN"/>
    <property type="match status" value="1"/>
</dbReference>
<evidence type="ECO:0000256" key="1">
    <source>
        <dbReference type="SAM" id="MobiDB-lite"/>
    </source>
</evidence>
<dbReference type="Proteomes" id="UP000315295">
    <property type="component" value="Unassembled WGS sequence"/>
</dbReference>
<keyword evidence="2" id="KW-0472">Membrane</keyword>
<organism evidence="3 4">
    <name type="scientific">Malus baccata</name>
    <name type="common">Siberian crab apple</name>
    <name type="synonym">Pyrus baccata</name>
    <dbReference type="NCBI Taxonomy" id="106549"/>
    <lineage>
        <taxon>Eukaryota</taxon>
        <taxon>Viridiplantae</taxon>
        <taxon>Streptophyta</taxon>
        <taxon>Embryophyta</taxon>
        <taxon>Tracheophyta</taxon>
        <taxon>Spermatophyta</taxon>
        <taxon>Magnoliopsida</taxon>
        <taxon>eudicotyledons</taxon>
        <taxon>Gunneridae</taxon>
        <taxon>Pentapetalae</taxon>
        <taxon>rosids</taxon>
        <taxon>fabids</taxon>
        <taxon>Rosales</taxon>
        <taxon>Rosaceae</taxon>
        <taxon>Amygdaloideae</taxon>
        <taxon>Maleae</taxon>
        <taxon>Malus</taxon>
    </lineage>
</organism>
<dbReference type="AlphaFoldDB" id="A0A540LUW2"/>
<reference evidence="3 4" key="1">
    <citation type="journal article" date="2019" name="G3 (Bethesda)">
        <title>Sequencing of a Wild Apple (Malus baccata) Genome Unravels the Differences Between Cultivated and Wild Apple Species Regarding Disease Resistance and Cold Tolerance.</title>
        <authorList>
            <person name="Chen X."/>
        </authorList>
    </citation>
    <scope>NUCLEOTIDE SEQUENCE [LARGE SCALE GENOMIC DNA]</scope>
    <source>
        <strain evidence="4">cv. Shandingzi</strain>
        <tissue evidence="3">Leaves</tissue>
    </source>
</reference>
<comment type="caution">
    <text evidence="3">The sequence shown here is derived from an EMBL/GenBank/DDBJ whole genome shotgun (WGS) entry which is preliminary data.</text>
</comment>
<feature type="region of interest" description="Disordered" evidence="1">
    <location>
        <begin position="1"/>
        <end position="63"/>
    </location>
</feature>
<proteinExistence type="predicted"/>
<keyword evidence="2" id="KW-1133">Transmembrane helix</keyword>
<dbReference type="PANTHER" id="PTHR46631">
    <property type="entry name" value="60S RIBOSOMAL PROTEIN L18A-LIKE"/>
    <property type="match status" value="1"/>
</dbReference>
<dbReference type="InterPro" id="IPR044804">
    <property type="entry name" value="Ribosomal_eL20z-like"/>
</dbReference>
<protein>
    <recommendedName>
        <fullName evidence="5">60S ribosomal protein L18a-like protein</fullName>
    </recommendedName>
</protein>
<evidence type="ECO:0000256" key="2">
    <source>
        <dbReference type="SAM" id="Phobius"/>
    </source>
</evidence>
<evidence type="ECO:0008006" key="5">
    <source>
        <dbReference type="Google" id="ProtNLM"/>
    </source>
</evidence>
<feature type="transmembrane region" description="Helical" evidence="2">
    <location>
        <begin position="131"/>
        <end position="151"/>
    </location>
</feature>
<keyword evidence="2" id="KW-0812">Transmembrane</keyword>
<keyword evidence="4" id="KW-1185">Reference proteome</keyword>
<dbReference type="STRING" id="106549.A0A540LUW2"/>
<feature type="transmembrane region" description="Helical" evidence="2">
    <location>
        <begin position="93"/>
        <end position="119"/>
    </location>
</feature>